<accession>A0A146MBL2</accession>
<reference evidence="2" key="1">
    <citation type="journal article" date="2016" name="Gigascience">
        <title>De novo construction of an expanded transcriptome assembly for the western tarnished plant bug, Lygus hesperus.</title>
        <authorList>
            <person name="Tassone E.E."/>
            <person name="Geib S.M."/>
            <person name="Hall B."/>
            <person name="Fabrick J.A."/>
            <person name="Brent C.S."/>
            <person name="Hull J.J."/>
        </authorList>
    </citation>
    <scope>NUCLEOTIDE SEQUENCE</scope>
</reference>
<feature type="non-terminal residue" evidence="2">
    <location>
        <position position="1"/>
    </location>
</feature>
<organism evidence="2">
    <name type="scientific">Lygus hesperus</name>
    <name type="common">Western plant bug</name>
    <dbReference type="NCBI Taxonomy" id="30085"/>
    <lineage>
        <taxon>Eukaryota</taxon>
        <taxon>Metazoa</taxon>
        <taxon>Ecdysozoa</taxon>
        <taxon>Arthropoda</taxon>
        <taxon>Hexapoda</taxon>
        <taxon>Insecta</taxon>
        <taxon>Pterygota</taxon>
        <taxon>Neoptera</taxon>
        <taxon>Paraneoptera</taxon>
        <taxon>Hemiptera</taxon>
        <taxon>Heteroptera</taxon>
        <taxon>Panheteroptera</taxon>
        <taxon>Cimicomorpha</taxon>
        <taxon>Miridae</taxon>
        <taxon>Mirini</taxon>
        <taxon>Lygus</taxon>
    </lineage>
</organism>
<evidence type="ECO:0000313" key="2">
    <source>
        <dbReference type="EMBL" id="JAQ17168.1"/>
    </source>
</evidence>
<proteinExistence type="predicted"/>
<feature type="region of interest" description="Disordered" evidence="1">
    <location>
        <begin position="37"/>
        <end position="60"/>
    </location>
</feature>
<protein>
    <submittedName>
        <fullName evidence="2">Uncharacterized protein</fullName>
    </submittedName>
</protein>
<dbReference type="EMBL" id="GDHC01001461">
    <property type="protein sequence ID" value="JAQ17168.1"/>
    <property type="molecule type" value="Transcribed_RNA"/>
</dbReference>
<name>A0A146MBL2_LYGHE</name>
<evidence type="ECO:0000256" key="1">
    <source>
        <dbReference type="SAM" id="MobiDB-lite"/>
    </source>
</evidence>
<gene>
    <name evidence="2" type="ORF">g.30471</name>
</gene>
<dbReference type="AlphaFoldDB" id="A0A146MBL2"/>
<sequence>SCGDCGNSCYCSNRGNCGDCCNSGNTCNCSNCCDSSNTSNSRNSGNSCNSGHSCDSCDSSNPCWGPSLPLLLSMMKKNKRAANEKAPSALLLLPLSVDSQRPWKRGKKVSLHVKWRTGKYLLLRRHVEL</sequence>